<dbReference type="OrthoDB" id="3364872at2759"/>
<dbReference type="PANTHER" id="PTHR23325:SF1">
    <property type="entry name" value="SERUM RESPONSE FACTOR-BINDING PROTEIN 1"/>
    <property type="match status" value="1"/>
</dbReference>
<feature type="compositionally biased region" description="Basic and acidic residues" evidence="1">
    <location>
        <begin position="324"/>
        <end position="344"/>
    </location>
</feature>
<gene>
    <name evidence="2" type="ORF">HOLleu_29318</name>
</gene>
<name>A0A9Q1BNA7_HOLLE</name>
<proteinExistence type="predicted"/>
<feature type="compositionally biased region" description="Acidic residues" evidence="1">
    <location>
        <begin position="181"/>
        <end position="200"/>
    </location>
</feature>
<keyword evidence="3" id="KW-1185">Reference proteome</keyword>
<comment type="caution">
    <text evidence="2">The sequence shown here is derived from an EMBL/GenBank/DDBJ whole genome shotgun (WGS) entry which is preliminary data.</text>
</comment>
<feature type="region of interest" description="Disordered" evidence="1">
    <location>
        <begin position="159"/>
        <end position="379"/>
    </location>
</feature>
<feature type="compositionally biased region" description="Polar residues" evidence="1">
    <location>
        <begin position="221"/>
        <end position="248"/>
    </location>
</feature>
<evidence type="ECO:0000313" key="2">
    <source>
        <dbReference type="EMBL" id="KAJ8029822.1"/>
    </source>
</evidence>
<dbReference type="GO" id="GO:0030490">
    <property type="term" value="P:maturation of SSU-rRNA"/>
    <property type="evidence" value="ECO:0007669"/>
    <property type="project" value="TreeGrafter"/>
</dbReference>
<dbReference type="InterPro" id="IPR037393">
    <property type="entry name" value="Bud22/SRFB1"/>
</dbReference>
<dbReference type="PANTHER" id="PTHR23325">
    <property type="entry name" value="SERUM RESPONSE FACTOR-BINDING"/>
    <property type="match status" value="1"/>
</dbReference>
<dbReference type="AlphaFoldDB" id="A0A9Q1BNA7"/>
<dbReference type="Proteomes" id="UP001152320">
    <property type="component" value="Chromosome 14"/>
</dbReference>
<feature type="compositionally biased region" description="Basic and acidic residues" evidence="1">
    <location>
        <begin position="253"/>
        <end position="269"/>
    </location>
</feature>
<dbReference type="GO" id="GO:0005634">
    <property type="term" value="C:nucleus"/>
    <property type="evidence" value="ECO:0007669"/>
    <property type="project" value="TreeGrafter"/>
</dbReference>
<sequence>MDKIQFNNEVVSMRKTVKRTKVQIINQITRQVKILRNKKGSPQQLEKNRKRCERLLREIQAMKDWGPDDVTYAALAAHLSLRKVETEATGTPRERALFRLTQHKLFVKQLATFKDFVTPDLLQAENIQRKVQKQNESKEILRAEKERLPQAQEEIRMARKVKGKSYREIEMYKPPTPPEVSSDDEGEEEVGDDDDDDEDFFMPSKTYSQTKPGPKMAKANETCTENSIPNRRSGNRAPSSTQVKNAPLSQPDLKLERGLESEHEEDSSLKLDPSQEDVDDESKRKSGKPAVDLPYTIKKDRKNKHIPGISAPINAPVATASDARLPEAMKLAKDGGKHRSKDSSRLQGNIPAKKVNEKSKAKPKKRKLDAAVEKKSESIDEKLHPSWLARKAQKQKECTFREFEGKKITFDDD</sequence>
<reference evidence="2" key="1">
    <citation type="submission" date="2021-10" db="EMBL/GenBank/DDBJ databases">
        <title>Tropical sea cucumber genome reveals ecological adaptation and Cuvierian tubules defense mechanism.</title>
        <authorList>
            <person name="Chen T."/>
        </authorList>
    </citation>
    <scope>NUCLEOTIDE SEQUENCE</scope>
    <source>
        <strain evidence="2">Nanhai2018</strain>
        <tissue evidence="2">Muscle</tissue>
    </source>
</reference>
<feature type="compositionally biased region" description="Basic and acidic residues" evidence="1">
    <location>
        <begin position="368"/>
        <end position="379"/>
    </location>
</feature>
<dbReference type="EMBL" id="JAIZAY010000014">
    <property type="protein sequence ID" value="KAJ8029822.1"/>
    <property type="molecule type" value="Genomic_DNA"/>
</dbReference>
<evidence type="ECO:0000256" key="1">
    <source>
        <dbReference type="SAM" id="MobiDB-lite"/>
    </source>
</evidence>
<dbReference type="GO" id="GO:0030686">
    <property type="term" value="C:90S preribosome"/>
    <property type="evidence" value="ECO:0007669"/>
    <property type="project" value="TreeGrafter"/>
</dbReference>
<evidence type="ECO:0000313" key="3">
    <source>
        <dbReference type="Proteomes" id="UP001152320"/>
    </source>
</evidence>
<organism evidence="2 3">
    <name type="scientific">Holothuria leucospilota</name>
    <name type="common">Black long sea cucumber</name>
    <name type="synonym">Mertensiothuria leucospilota</name>
    <dbReference type="NCBI Taxonomy" id="206669"/>
    <lineage>
        <taxon>Eukaryota</taxon>
        <taxon>Metazoa</taxon>
        <taxon>Echinodermata</taxon>
        <taxon>Eleutherozoa</taxon>
        <taxon>Echinozoa</taxon>
        <taxon>Holothuroidea</taxon>
        <taxon>Aspidochirotacea</taxon>
        <taxon>Aspidochirotida</taxon>
        <taxon>Holothuriidae</taxon>
        <taxon>Holothuria</taxon>
    </lineage>
</organism>
<protein>
    <submittedName>
        <fullName evidence="2">Serum response factor-binding protein 1</fullName>
    </submittedName>
</protein>
<accession>A0A9Q1BNA7</accession>